<dbReference type="AlphaFoldDB" id="A0A803QMZ5"/>
<feature type="compositionally biased region" description="Polar residues" evidence="1">
    <location>
        <begin position="61"/>
        <end position="71"/>
    </location>
</feature>
<proteinExistence type="predicted"/>
<reference evidence="2" key="1">
    <citation type="submission" date="2021-03" db="UniProtKB">
        <authorList>
            <consortium name="EnsemblPlants"/>
        </authorList>
    </citation>
    <scope>IDENTIFICATION</scope>
</reference>
<feature type="region of interest" description="Disordered" evidence="1">
    <location>
        <begin position="30"/>
        <end position="71"/>
    </location>
</feature>
<dbReference type="Proteomes" id="UP000596661">
    <property type="component" value="Unassembled WGS sequence"/>
</dbReference>
<sequence length="71" mass="7568">MVQDQLFKFVANHGSFSSAAIIETQALHEAHPTIPLSHSQEPHSPASRTASGIGGERNLTTDDNGSDLNLD</sequence>
<evidence type="ECO:0000256" key="1">
    <source>
        <dbReference type="SAM" id="MobiDB-lite"/>
    </source>
</evidence>
<organism evidence="2 3">
    <name type="scientific">Cannabis sativa</name>
    <name type="common">Hemp</name>
    <name type="synonym">Marijuana</name>
    <dbReference type="NCBI Taxonomy" id="3483"/>
    <lineage>
        <taxon>Eukaryota</taxon>
        <taxon>Viridiplantae</taxon>
        <taxon>Streptophyta</taxon>
        <taxon>Embryophyta</taxon>
        <taxon>Tracheophyta</taxon>
        <taxon>Spermatophyta</taxon>
        <taxon>Magnoliopsida</taxon>
        <taxon>eudicotyledons</taxon>
        <taxon>Gunneridae</taxon>
        <taxon>Pentapetalae</taxon>
        <taxon>rosids</taxon>
        <taxon>fabids</taxon>
        <taxon>Rosales</taxon>
        <taxon>Cannabaceae</taxon>
        <taxon>Cannabis</taxon>
    </lineage>
</organism>
<protein>
    <submittedName>
        <fullName evidence="2">Uncharacterized protein</fullName>
    </submittedName>
</protein>
<evidence type="ECO:0000313" key="2">
    <source>
        <dbReference type="EnsemblPlants" id="cds.evm.model.10.255"/>
    </source>
</evidence>
<accession>A0A803QMZ5</accession>
<dbReference type="Gramene" id="evm.model.10.255">
    <property type="protein sequence ID" value="cds.evm.model.10.255"/>
    <property type="gene ID" value="evm.TU.10.255"/>
</dbReference>
<dbReference type="EMBL" id="UZAU01000789">
    <property type="status" value="NOT_ANNOTATED_CDS"/>
    <property type="molecule type" value="Genomic_DNA"/>
</dbReference>
<evidence type="ECO:0000313" key="3">
    <source>
        <dbReference type="Proteomes" id="UP000596661"/>
    </source>
</evidence>
<keyword evidence="3" id="KW-1185">Reference proteome</keyword>
<name>A0A803QMZ5_CANSA</name>
<dbReference type="EnsemblPlants" id="evm.model.10.255">
    <property type="protein sequence ID" value="cds.evm.model.10.255"/>
    <property type="gene ID" value="evm.TU.10.255"/>
</dbReference>